<accession>A0A9N8EDW1</accession>
<feature type="compositionally biased region" description="Polar residues" evidence="1">
    <location>
        <begin position="246"/>
        <end position="261"/>
    </location>
</feature>
<feature type="compositionally biased region" description="Low complexity" evidence="1">
    <location>
        <begin position="384"/>
        <end position="393"/>
    </location>
</feature>
<reference evidence="2" key="1">
    <citation type="submission" date="2020-06" db="EMBL/GenBank/DDBJ databases">
        <authorList>
            <consortium name="Plant Systems Biology data submission"/>
        </authorList>
    </citation>
    <scope>NUCLEOTIDE SEQUENCE</scope>
    <source>
        <strain evidence="2">D6</strain>
    </source>
</reference>
<evidence type="ECO:0000313" key="2">
    <source>
        <dbReference type="EMBL" id="CAB9519003.1"/>
    </source>
</evidence>
<dbReference type="AlphaFoldDB" id="A0A9N8EDW1"/>
<dbReference type="EMBL" id="CAICTM010000978">
    <property type="protein sequence ID" value="CAB9519003.1"/>
    <property type="molecule type" value="Genomic_DNA"/>
</dbReference>
<name>A0A9N8EDW1_9STRA</name>
<feature type="compositionally biased region" description="Low complexity" evidence="1">
    <location>
        <begin position="72"/>
        <end position="86"/>
    </location>
</feature>
<comment type="caution">
    <text evidence="2">The sequence shown here is derived from an EMBL/GenBank/DDBJ whole genome shotgun (WGS) entry which is preliminary data.</text>
</comment>
<evidence type="ECO:0000313" key="3">
    <source>
        <dbReference type="Proteomes" id="UP001153069"/>
    </source>
</evidence>
<protein>
    <submittedName>
        <fullName evidence="2">Uncharacterized protein</fullName>
    </submittedName>
</protein>
<feature type="region of interest" description="Disordered" evidence="1">
    <location>
        <begin position="66"/>
        <end position="104"/>
    </location>
</feature>
<feature type="region of interest" description="Disordered" evidence="1">
    <location>
        <begin position="235"/>
        <end position="271"/>
    </location>
</feature>
<sequence length="438" mass="47633">MYHRYFNPLISGRGAVPVPPAPGFPIPMGSPMAAQVPLMPTPVAVAPPGTSIASLNQCLDGMMSRVVTSDGSSSNNSNSHHPYQSNHNHKPNNHTTFTAPLSSSSFAAAPPNNKVSFHDMRMEVRVVSLACLSEEMRNDIWYSQSDIETMRTEARDLCRFVRVNPLAYPAEHTRGLELRISLERQCRKQMTVQGVVEAQRRCADPDALACLAQRCSMVPKEMALAQAQRDYCTAYSSSSSSSNNNPTVSADNTNSNDTTITKPAAEEKTSEEAAAIHVSLSARIPTTTTRSEQVPAAMAAANNTKLPSHHPRNGLTGVDYKVAVGNTIIIRASGGYDQFEQNAARFGGPQEQAAAQQQQQSHNMDMQQQQQHFLDSFEPIPLGATASASAAGPPTMPNDETMVAILDTFGNTKRSSREMRTDPQSRMVRPRFGRYPGT</sequence>
<dbReference type="Proteomes" id="UP001153069">
    <property type="component" value="Unassembled WGS sequence"/>
</dbReference>
<keyword evidence="3" id="KW-1185">Reference proteome</keyword>
<proteinExistence type="predicted"/>
<gene>
    <name evidence="2" type="ORF">SEMRO_980_G227450.1</name>
</gene>
<feature type="region of interest" description="Disordered" evidence="1">
    <location>
        <begin position="384"/>
        <end position="438"/>
    </location>
</feature>
<evidence type="ECO:0000256" key="1">
    <source>
        <dbReference type="SAM" id="MobiDB-lite"/>
    </source>
</evidence>
<organism evidence="2 3">
    <name type="scientific">Seminavis robusta</name>
    <dbReference type="NCBI Taxonomy" id="568900"/>
    <lineage>
        <taxon>Eukaryota</taxon>
        <taxon>Sar</taxon>
        <taxon>Stramenopiles</taxon>
        <taxon>Ochrophyta</taxon>
        <taxon>Bacillariophyta</taxon>
        <taxon>Bacillariophyceae</taxon>
        <taxon>Bacillariophycidae</taxon>
        <taxon>Naviculales</taxon>
        <taxon>Naviculaceae</taxon>
        <taxon>Seminavis</taxon>
    </lineage>
</organism>
<feature type="compositionally biased region" description="Low complexity" evidence="1">
    <location>
        <begin position="95"/>
        <end position="104"/>
    </location>
</feature>
<feature type="compositionally biased region" description="Low complexity" evidence="1">
    <location>
        <begin position="236"/>
        <end position="245"/>
    </location>
</feature>